<evidence type="ECO:0000313" key="6">
    <source>
        <dbReference type="EMBL" id="KAJ4919382.1"/>
    </source>
</evidence>
<dbReference type="AlphaFoldDB" id="A0AAD6A700"/>
<name>A0AAD6A700_9TELE</name>
<dbReference type="InterPro" id="IPR007110">
    <property type="entry name" value="Ig-like_dom"/>
</dbReference>
<proteinExistence type="predicted"/>
<dbReference type="EMBL" id="JAPTMU010000298">
    <property type="protein sequence ID" value="KAJ4919382.1"/>
    <property type="molecule type" value="Genomic_DNA"/>
</dbReference>
<feature type="compositionally biased region" description="Basic and acidic residues" evidence="4">
    <location>
        <begin position="111"/>
        <end position="122"/>
    </location>
</feature>
<evidence type="ECO:0000256" key="1">
    <source>
        <dbReference type="ARBA" id="ARBA00004370"/>
    </source>
</evidence>
<gene>
    <name evidence="6" type="ORF">JOQ06_022878</name>
</gene>
<feature type="domain" description="Ig-like" evidence="5">
    <location>
        <begin position="27"/>
        <end position="111"/>
    </location>
</feature>
<dbReference type="GO" id="GO:0016020">
    <property type="term" value="C:membrane"/>
    <property type="evidence" value="ECO:0007669"/>
    <property type="project" value="UniProtKB-SubCell"/>
</dbReference>
<dbReference type="InterPro" id="IPR013783">
    <property type="entry name" value="Ig-like_fold"/>
</dbReference>
<evidence type="ECO:0000313" key="7">
    <source>
        <dbReference type="Proteomes" id="UP001219934"/>
    </source>
</evidence>
<dbReference type="Pfam" id="PF22705">
    <property type="entry name" value="C2-set_3"/>
    <property type="match status" value="1"/>
</dbReference>
<keyword evidence="3" id="KW-0393">Immunoglobulin domain</keyword>
<keyword evidence="7" id="KW-1185">Reference proteome</keyword>
<dbReference type="InterPro" id="IPR053896">
    <property type="entry name" value="BTN3A2-like_Ig-C"/>
</dbReference>
<keyword evidence="2" id="KW-0472">Membrane</keyword>
<dbReference type="PROSITE" id="PS50835">
    <property type="entry name" value="IG_LIKE"/>
    <property type="match status" value="1"/>
</dbReference>
<organism evidence="6 7">
    <name type="scientific">Pogonophryne albipinna</name>
    <dbReference type="NCBI Taxonomy" id="1090488"/>
    <lineage>
        <taxon>Eukaryota</taxon>
        <taxon>Metazoa</taxon>
        <taxon>Chordata</taxon>
        <taxon>Craniata</taxon>
        <taxon>Vertebrata</taxon>
        <taxon>Euteleostomi</taxon>
        <taxon>Actinopterygii</taxon>
        <taxon>Neopterygii</taxon>
        <taxon>Teleostei</taxon>
        <taxon>Neoteleostei</taxon>
        <taxon>Acanthomorphata</taxon>
        <taxon>Eupercaria</taxon>
        <taxon>Perciformes</taxon>
        <taxon>Notothenioidei</taxon>
        <taxon>Pogonophryne</taxon>
    </lineage>
</organism>
<comment type="subcellular location">
    <subcellularLocation>
        <location evidence="1">Membrane</location>
    </subcellularLocation>
</comment>
<dbReference type="Proteomes" id="UP001219934">
    <property type="component" value="Unassembled WGS sequence"/>
</dbReference>
<sequence>MYQDLITQYKKKKIETSENDQGAASKPSITTLDETKDFSLLQCEVSGAFPKPLLQWTDSSGKVLPAAEPQVSERGGSFYITLNANVTKTDRYQCVVTQEEINHETRAETFVHITGEEPEKSSVGKKGNASSKSPAAKSETDKLDPA</sequence>
<evidence type="ECO:0000256" key="2">
    <source>
        <dbReference type="ARBA" id="ARBA00023136"/>
    </source>
</evidence>
<dbReference type="SUPFAM" id="SSF48726">
    <property type="entry name" value="Immunoglobulin"/>
    <property type="match status" value="1"/>
</dbReference>
<comment type="caution">
    <text evidence="6">The sequence shown here is derived from an EMBL/GenBank/DDBJ whole genome shotgun (WGS) entry which is preliminary data.</text>
</comment>
<reference evidence="6" key="1">
    <citation type="submission" date="2022-11" db="EMBL/GenBank/DDBJ databases">
        <title>Chromosome-level genome of Pogonophryne albipinna.</title>
        <authorList>
            <person name="Jo E."/>
        </authorList>
    </citation>
    <scope>NUCLEOTIDE SEQUENCE</scope>
    <source>
        <strain evidence="6">SGF0006</strain>
        <tissue evidence="6">Muscle</tissue>
    </source>
</reference>
<protein>
    <recommendedName>
        <fullName evidence="5">Ig-like domain-containing protein</fullName>
    </recommendedName>
</protein>
<accession>A0AAD6A700</accession>
<dbReference type="InterPro" id="IPR036179">
    <property type="entry name" value="Ig-like_dom_sf"/>
</dbReference>
<evidence type="ECO:0000259" key="5">
    <source>
        <dbReference type="PROSITE" id="PS50835"/>
    </source>
</evidence>
<evidence type="ECO:0000256" key="4">
    <source>
        <dbReference type="SAM" id="MobiDB-lite"/>
    </source>
</evidence>
<evidence type="ECO:0000256" key="3">
    <source>
        <dbReference type="ARBA" id="ARBA00023319"/>
    </source>
</evidence>
<dbReference type="Gene3D" id="2.60.40.10">
    <property type="entry name" value="Immunoglobulins"/>
    <property type="match status" value="1"/>
</dbReference>
<feature type="region of interest" description="Disordered" evidence="4">
    <location>
        <begin position="111"/>
        <end position="146"/>
    </location>
</feature>